<organism evidence="2 3">
    <name type="scientific">Coemansia asiatica</name>
    <dbReference type="NCBI Taxonomy" id="1052880"/>
    <lineage>
        <taxon>Eukaryota</taxon>
        <taxon>Fungi</taxon>
        <taxon>Fungi incertae sedis</taxon>
        <taxon>Zoopagomycota</taxon>
        <taxon>Kickxellomycotina</taxon>
        <taxon>Kickxellomycetes</taxon>
        <taxon>Kickxellales</taxon>
        <taxon>Kickxellaceae</taxon>
        <taxon>Coemansia</taxon>
    </lineage>
</organism>
<comment type="caution">
    <text evidence="2">The sequence shown here is derived from an EMBL/GenBank/DDBJ whole genome shotgun (WGS) entry which is preliminary data.</text>
</comment>
<gene>
    <name evidence="2" type="ORF">LPJ64_000417</name>
</gene>
<dbReference type="Proteomes" id="UP001145021">
    <property type="component" value="Unassembled WGS sequence"/>
</dbReference>
<keyword evidence="3" id="KW-1185">Reference proteome</keyword>
<feature type="region of interest" description="Disordered" evidence="1">
    <location>
        <begin position="117"/>
        <end position="141"/>
    </location>
</feature>
<feature type="compositionally biased region" description="Polar residues" evidence="1">
    <location>
        <begin position="52"/>
        <end position="74"/>
    </location>
</feature>
<evidence type="ECO:0000313" key="3">
    <source>
        <dbReference type="Proteomes" id="UP001145021"/>
    </source>
</evidence>
<dbReference type="EMBL" id="JANBOH010000008">
    <property type="protein sequence ID" value="KAJ1648261.1"/>
    <property type="molecule type" value="Genomic_DNA"/>
</dbReference>
<accession>A0A9W7XRI8</accession>
<proteinExistence type="predicted"/>
<evidence type="ECO:0000313" key="2">
    <source>
        <dbReference type="EMBL" id="KAJ1648261.1"/>
    </source>
</evidence>
<dbReference type="AlphaFoldDB" id="A0A9W7XRI8"/>
<evidence type="ECO:0000256" key="1">
    <source>
        <dbReference type="SAM" id="MobiDB-lite"/>
    </source>
</evidence>
<reference evidence="2" key="1">
    <citation type="submission" date="2022-07" db="EMBL/GenBank/DDBJ databases">
        <title>Phylogenomic reconstructions and comparative analyses of Kickxellomycotina fungi.</title>
        <authorList>
            <person name="Reynolds N.K."/>
            <person name="Stajich J.E."/>
            <person name="Barry K."/>
            <person name="Grigoriev I.V."/>
            <person name="Crous P."/>
            <person name="Smith M.E."/>
        </authorList>
    </citation>
    <scope>NUCLEOTIDE SEQUENCE</scope>
    <source>
        <strain evidence="2">NBRC 105413</strain>
    </source>
</reference>
<feature type="region of interest" description="Disordered" evidence="1">
    <location>
        <begin position="52"/>
        <end position="76"/>
    </location>
</feature>
<name>A0A9W7XRI8_9FUNG</name>
<protein>
    <submittedName>
        <fullName evidence="2">Uncharacterized protein</fullName>
    </submittedName>
</protein>
<sequence length="175" mass="20058">MSLSTYQRVTSLPSARTWRMRKSRFSYATLVGETDADLPSTQMYTADDLVSTSLDTETEGSSRQPSMRNSTSTRVSERFNGKHHYLDDGWSEITTLERRHESLDADLSIVRNQSAPADYVDNGHEDSDNNDQNGGLRVETRARRLRRKARRRLSEAMEKARNGWTFIFLALFTSQ</sequence>